<feature type="signal peptide" evidence="2">
    <location>
        <begin position="1"/>
        <end position="25"/>
    </location>
</feature>
<dbReference type="RefSeq" id="WP_162655762.1">
    <property type="nucleotide sequence ID" value="NZ_LR593887.1"/>
</dbReference>
<evidence type="ECO:0000256" key="1">
    <source>
        <dbReference type="SAM" id="MobiDB-lite"/>
    </source>
</evidence>
<dbReference type="EMBL" id="LR593887">
    <property type="protein sequence ID" value="VTR99908.1"/>
    <property type="molecule type" value="Genomic_DNA"/>
</dbReference>
<keyword evidence="2" id="KW-0732">Signal</keyword>
<sequence length="310" mass="34375">MRLHRIWQIGLPVLMGLVATDTAHAQDTYRLDGRKMVGGVAVAAEWETSNPLADPNAKDADTELVFHKRYYGGYYGGYRPVYPAYRPYYGGFYSYRPVYPRYYPNYSFSYGYYRPAPLPYYRPYYGNSFGFGVRFYGISDCVEAETPTQTLGYQPQDALASSQPLTQQPPLAQPHAQPQPVPYQPLPPSVSERSQALPTPRTLPPSNAQGYPYDGGPTNPVPMPAPDAQSPQPNPTRSRPMPQPINPADGRLVSLTPNTAKPKLRYPAYGESIAKPQPIAPAPQTLPAVDTQPNRMTGGLLNVSYTRPAR</sequence>
<dbReference type="KEGG" id="tim:GMBLW1_20200"/>
<feature type="compositionally biased region" description="Low complexity" evidence="1">
    <location>
        <begin position="163"/>
        <end position="176"/>
    </location>
</feature>
<evidence type="ECO:0000313" key="4">
    <source>
        <dbReference type="Proteomes" id="UP000464378"/>
    </source>
</evidence>
<dbReference type="InParanoid" id="A0A6C2YK32"/>
<protein>
    <submittedName>
        <fullName evidence="3">Uncharacterized protein</fullName>
    </submittedName>
</protein>
<reference evidence="3" key="1">
    <citation type="submission" date="2019-04" db="EMBL/GenBank/DDBJ databases">
        <authorList>
            <consortium name="Science for Life Laboratories"/>
        </authorList>
    </citation>
    <scope>NUCLEOTIDE SEQUENCE</scope>
    <source>
        <strain evidence="3">MBLW1</strain>
    </source>
</reference>
<dbReference type="AlphaFoldDB" id="A0A6C2YK32"/>
<gene>
    <name evidence="3" type="ORF">GMBLW1_20200</name>
</gene>
<dbReference type="Proteomes" id="UP000464378">
    <property type="component" value="Chromosome"/>
</dbReference>
<organism evidence="3">
    <name type="scientific">Tuwongella immobilis</name>
    <dbReference type="NCBI Taxonomy" id="692036"/>
    <lineage>
        <taxon>Bacteria</taxon>
        <taxon>Pseudomonadati</taxon>
        <taxon>Planctomycetota</taxon>
        <taxon>Planctomycetia</taxon>
        <taxon>Gemmatales</taxon>
        <taxon>Gemmataceae</taxon>
        <taxon>Tuwongella</taxon>
    </lineage>
</organism>
<accession>A0A6C2YK32</accession>
<feature type="chain" id="PRO_5036383863" evidence="2">
    <location>
        <begin position="26"/>
        <end position="310"/>
    </location>
</feature>
<proteinExistence type="predicted"/>
<evidence type="ECO:0000256" key="2">
    <source>
        <dbReference type="SAM" id="SignalP"/>
    </source>
</evidence>
<name>A0A6C2YK32_9BACT</name>
<keyword evidence="4" id="KW-1185">Reference proteome</keyword>
<dbReference type="EMBL" id="LR586016">
    <property type="protein sequence ID" value="VIP01940.1"/>
    <property type="molecule type" value="Genomic_DNA"/>
</dbReference>
<feature type="region of interest" description="Disordered" evidence="1">
    <location>
        <begin position="156"/>
        <end position="263"/>
    </location>
</feature>
<evidence type="ECO:0000313" key="3">
    <source>
        <dbReference type="EMBL" id="VIP01940.1"/>
    </source>
</evidence>
<feature type="region of interest" description="Disordered" evidence="1">
    <location>
        <begin position="275"/>
        <end position="310"/>
    </location>
</feature>
<feature type="compositionally biased region" description="Pro residues" evidence="1">
    <location>
        <begin position="177"/>
        <end position="188"/>
    </location>
</feature>